<dbReference type="PANTHER" id="PTHR35176:SF6">
    <property type="entry name" value="HEME OXYGENASE HI_0854-RELATED"/>
    <property type="match status" value="1"/>
</dbReference>
<dbReference type="PANTHER" id="PTHR35176">
    <property type="entry name" value="HEME OXYGENASE HI_0854-RELATED"/>
    <property type="match status" value="1"/>
</dbReference>
<dbReference type="GO" id="GO:0005829">
    <property type="term" value="C:cytosol"/>
    <property type="evidence" value="ECO:0007669"/>
    <property type="project" value="TreeGrafter"/>
</dbReference>
<evidence type="ECO:0000313" key="2">
    <source>
        <dbReference type="EMBL" id="PXY19338.1"/>
    </source>
</evidence>
<accession>A0A2V4AHG1</accession>
<dbReference type="AlphaFoldDB" id="A0A2V4AHG1"/>
<dbReference type="GO" id="GO:0070967">
    <property type="term" value="F:coenzyme F420 binding"/>
    <property type="evidence" value="ECO:0007669"/>
    <property type="project" value="TreeGrafter"/>
</dbReference>
<dbReference type="InterPro" id="IPR052019">
    <property type="entry name" value="F420H2_bilvrd_red/Heme_oxyg"/>
</dbReference>
<dbReference type="Proteomes" id="UP000249915">
    <property type="component" value="Unassembled WGS sequence"/>
</dbReference>
<dbReference type="OrthoDB" id="5242787at2"/>
<sequence>MSSFVMTAEERESFLSGVHIGVLAVERDGRAPLAVPVWYDYTGGEVLIWMERDTVKDRCIRKAGRFSLLAQSEQLPYKYVTAEGPAAVDTEPPSREQALTIARRYLPEDDAVAYVDSALGDSSILVRMRPEKWLSNDQGKTA</sequence>
<evidence type="ECO:0000313" key="3">
    <source>
        <dbReference type="Proteomes" id="UP000249915"/>
    </source>
</evidence>
<keyword evidence="3" id="KW-1185">Reference proteome</keyword>
<dbReference type="Pfam" id="PF12900">
    <property type="entry name" value="Pyridox_ox_2"/>
    <property type="match status" value="1"/>
</dbReference>
<dbReference type="SUPFAM" id="SSF50475">
    <property type="entry name" value="FMN-binding split barrel"/>
    <property type="match status" value="1"/>
</dbReference>
<dbReference type="InterPro" id="IPR012349">
    <property type="entry name" value="Split_barrel_FMN-bd"/>
</dbReference>
<proteinExistence type="predicted"/>
<comment type="caution">
    <text evidence="2">The sequence shown here is derived from an EMBL/GenBank/DDBJ whole genome shotgun (WGS) entry which is preliminary data.</text>
</comment>
<name>A0A2V4AHG1_9PSEU</name>
<dbReference type="GO" id="GO:0016627">
    <property type="term" value="F:oxidoreductase activity, acting on the CH-CH group of donors"/>
    <property type="evidence" value="ECO:0007669"/>
    <property type="project" value="TreeGrafter"/>
</dbReference>
<protein>
    <submittedName>
        <fullName evidence="2">Pyridoxamine 5'-phosphate oxidase</fullName>
    </submittedName>
</protein>
<keyword evidence="1" id="KW-0560">Oxidoreductase</keyword>
<dbReference type="InterPro" id="IPR024747">
    <property type="entry name" value="Pyridox_Oxase-rel"/>
</dbReference>
<dbReference type="EMBL" id="MASW01000007">
    <property type="protein sequence ID" value="PXY19338.1"/>
    <property type="molecule type" value="Genomic_DNA"/>
</dbReference>
<organism evidence="2 3">
    <name type="scientific">Prauserella muralis</name>
    <dbReference type="NCBI Taxonomy" id="588067"/>
    <lineage>
        <taxon>Bacteria</taxon>
        <taxon>Bacillati</taxon>
        <taxon>Actinomycetota</taxon>
        <taxon>Actinomycetes</taxon>
        <taxon>Pseudonocardiales</taxon>
        <taxon>Pseudonocardiaceae</taxon>
        <taxon>Prauserella</taxon>
    </lineage>
</organism>
<dbReference type="RefSeq" id="WP_112285266.1">
    <property type="nucleotide sequence ID" value="NZ_MASW01000007.1"/>
</dbReference>
<dbReference type="Gene3D" id="2.30.110.10">
    <property type="entry name" value="Electron Transport, Fmn-binding Protein, Chain A"/>
    <property type="match status" value="1"/>
</dbReference>
<reference evidence="2 3" key="1">
    <citation type="submission" date="2016-07" db="EMBL/GenBank/DDBJ databases">
        <title>Draft genome sequence of Prauserella muralis DSM 45305, isolated from a mould-covered wall in an indoor environment.</title>
        <authorList>
            <person name="Ruckert C."/>
            <person name="Albersmeier A."/>
            <person name="Jiang C.-L."/>
            <person name="Jiang Y."/>
            <person name="Kalinowski J."/>
            <person name="Schneider O."/>
            <person name="Winkler A."/>
            <person name="Zotchev S.B."/>
        </authorList>
    </citation>
    <scope>NUCLEOTIDE SEQUENCE [LARGE SCALE GENOMIC DNA]</scope>
    <source>
        <strain evidence="2 3">DSM 45305</strain>
    </source>
</reference>
<evidence type="ECO:0000256" key="1">
    <source>
        <dbReference type="ARBA" id="ARBA00023002"/>
    </source>
</evidence>
<gene>
    <name evidence="2" type="ORF">BAY60_31755</name>
</gene>